<dbReference type="EC" id="3.2.1.21" evidence="4 10"/>
<reference evidence="13" key="1">
    <citation type="submission" date="2023-03" db="EMBL/GenBank/DDBJ databases">
        <title>Massive genome expansion in bonnet fungi (Mycena s.s.) driven by repeated elements and novel gene families across ecological guilds.</title>
        <authorList>
            <consortium name="Lawrence Berkeley National Laboratory"/>
            <person name="Harder C.B."/>
            <person name="Miyauchi S."/>
            <person name="Viragh M."/>
            <person name="Kuo A."/>
            <person name="Thoen E."/>
            <person name="Andreopoulos B."/>
            <person name="Lu D."/>
            <person name="Skrede I."/>
            <person name="Drula E."/>
            <person name="Henrissat B."/>
            <person name="Morin E."/>
            <person name="Kohler A."/>
            <person name="Barry K."/>
            <person name="LaButti K."/>
            <person name="Morin E."/>
            <person name="Salamov A."/>
            <person name="Lipzen A."/>
            <person name="Mereny Z."/>
            <person name="Hegedus B."/>
            <person name="Baldrian P."/>
            <person name="Stursova M."/>
            <person name="Weitz H."/>
            <person name="Taylor A."/>
            <person name="Grigoriev I.V."/>
            <person name="Nagy L.G."/>
            <person name="Martin F."/>
            <person name="Kauserud H."/>
        </authorList>
    </citation>
    <scope>NUCLEOTIDE SEQUENCE</scope>
    <source>
        <strain evidence="13">CBHHK188m</strain>
    </source>
</reference>
<dbReference type="InterPro" id="IPR017853">
    <property type="entry name" value="GH"/>
</dbReference>
<dbReference type="GO" id="GO:0030245">
    <property type="term" value="P:cellulose catabolic process"/>
    <property type="evidence" value="ECO:0007669"/>
    <property type="project" value="UniProtKB-KW"/>
</dbReference>
<gene>
    <name evidence="13" type="ORF">DFH07DRAFT_974375</name>
</gene>
<keyword evidence="8 10" id="KW-0326">Glycosidase</keyword>
<evidence type="ECO:0000259" key="12">
    <source>
        <dbReference type="Pfam" id="PF01915"/>
    </source>
</evidence>
<comment type="similarity">
    <text evidence="3 10">Belongs to the glycosyl hydrolase 3 family.</text>
</comment>
<name>A0AAD7H848_9AGAR</name>
<dbReference type="PROSITE" id="PS00775">
    <property type="entry name" value="GLYCOSYL_HYDROL_F3"/>
    <property type="match status" value="1"/>
</dbReference>
<proteinExistence type="inferred from homology"/>
<dbReference type="Proteomes" id="UP001215280">
    <property type="component" value="Unassembled WGS sequence"/>
</dbReference>
<keyword evidence="7 10" id="KW-0119">Carbohydrate metabolism</keyword>
<dbReference type="InterPro" id="IPR036881">
    <property type="entry name" value="Glyco_hydro_3_C_sf"/>
</dbReference>
<dbReference type="InterPro" id="IPR050288">
    <property type="entry name" value="Cellulose_deg_GH3"/>
</dbReference>
<comment type="catalytic activity">
    <reaction evidence="1 10">
        <text>Hydrolysis of terminal, non-reducing beta-D-glucosyl residues with release of beta-D-glucose.</text>
        <dbReference type="EC" id="3.2.1.21"/>
    </reaction>
</comment>
<keyword evidence="6" id="KW-0136">Cellulose degradation</keyword>
<dbReference type="PANTHER" id="PTHR42715:SF2">
    <property type="entry name" value="BETA-GLUCOSIDASE F-RELATED"/>
    <property type="match status" value="1"/>
</dbReference>
<evidence type="ECO:0000256" key="2">
    <source>
        <dbReference type="ARBA" id="ARBA00004987"/>
    </source>
</evidence>
<dbReference type="PRINTS" id="PR00133">
    <property type="entry name" value="GLHYDRLASE3"/>
</dbReference>
<comment type="pathway">
    <text evidence="2 10">Glycan metabolism; cellulose degradation.</text>
</comment>
<protein>
    <recommendedName>
        <fullName evidence="4 10">beta-glucosidase</fullName>
        <ecNumber evidence="4 10">3.2.1.21</ecNumber>
    </recommendedName>
</protein>
<dbReference type="PANTHER" id="PTHR42715">
    <property type="entry name" value="BETA-GLUCOSIDASE"/>
    <property type="match status" value="1"/>
</dbReference>
<dbReference type="InterPro" id="IPR001764">
    <property type="entry name" value="Glyco_hydro_3_N"/>
</dbReference>
<dbReference type="InterPro" id="IPR019800">
    <property type="entry name" value="Glyco_hydro_3_AS"/>
</dbReference>
<dbReference type="SUPFAM" id="SSF52279">
    <property type="entry name" value="Beta-D-glucan exohydrolase, C-terminal domain"/>
    <property type="match status" value="1"/>
</dbReference>
<evidence type="ECO:0000256" key="6">
    <source>
        <dbReference type="ARBA" id="ARBA00023001"/>
    </source>
</evidence>
<evidence type="ECO:0000313" key="14">
    <source>
        <dbReference type="Proteomes" id="UP001215280"/>
    </source>
</evidence>
<organism evidence="13 14">
    <name type="scientific">Mycena maculata</name>
    <dbReference type="NCBI Taxonomy" id="230809"/>
    <lineage>
        <taxon>Eukaryota</taxon>
        <taxon>Fungi</taxon>
        <taxon>Dikarya</taxon>
        <taxon>Basidiomycota</taxon>
        <taxon>Agaricomycotina</taxon>
        <taxon>Agaricomycetes</taxon>
        <taxon>Agaricomycetidae</taxon>
        <taxon>Agaricales</taxon>
        <taxon>Marasmiineae</taxon>
        <taxon>Mycenaceae</taxon>
        <taxon>Mycena</taxon>
    </lineage>
</organism>
<dbReference type="Gene3D" id="3.40.50.1700">
    <property type="entry name" value="Glycoside hydrolase family 3 C-terminal domain"/>
    <property type="match status" value="1"/>
</dbReference>
<evidence type="ECO:0000256" key="5">
    <source>
        <dbReference type="ARBA" id="ARBA00022801"/>
    </source>
</evidence>
<sequence>MTAGNKIDQWQCLSIRADLHVFHYLARSLPSDQRHYRRLGGQPAGHAVCGLCVASTFPGHRDVGSEFDSGAWAQWQGGVNVAGEYGSADLSFLTFPIPIPISDSLFSGRVTADGRNWKGFGADPFLSGAAAAASITGYQSSGVIATVKHYIGNEQEHFRGGSDSAQIYSSNIDDRTLHELYLWPFTEAVKASVGAVMRSCNKINQTQACQNSKFINGVLKEELGFQGFIMSDWINGVRPALAGLDMNVPGFVRYGIGDQNNPDPATVTNSWWGAVINSITTMVANEGVPESRVDDMVRSSLPINEKSDGDIDAQVRRILAARYQLGHYPDVNFSQLTEETYLNGELVKDVQADHYKVIREIGAASTILLKNTDGTLPLSDYGLRCGAESGWAQWPRMRPAHTRDVLGIWCTANFPSSTVVIEGILNYFNIASVQTSASLADPCLVFVNADSGESYMTVDGNAGDRTNITLGHGGEALIAATTAVCENTIVVQHVVAPVLVGQETGNATNPSGRLPYTIVKEQSDYPANLLYTSGMTTPQMDHVQRGTQH</sequence>
<dbReference type="EMBL" id="JARJLG010000363">
    <property type="protein sequence ID" value="KAJ7714763.1"/>
    <property type="molecule type" value="Genomic_DNA"/>
</dbReference>
<evidence type="ECO:0000313" key="13">
    <source>
        <dbReference type="EMBL" id="KAJ7714763.1"/>
    </source>
</evidence>
<evidence type="ECO:0000256" key="9">
    <source>
        <dbReference type="ARBA" id="ARBA00023326"/>
    </source>
</evidence>
<dbReference type="AlphaFoldDB" id="A0AAD7H848"/>
<evidence type="ECO:0000259" key="11">
    <source>
        <dbReference type="Pfam" id="PF00933"/>
    </source>
</evidence>
<evidence type="ECO:0000256" key="10">
    <source>
        <dbReference type="RuleBase" id="RU361161"/>
    </source>
</evidence>
<dbReference type="GO" id="GO:0008422">
    <property type="term" value="F:beta-glucosidase activity"/>
    <property type="evidence" value="ECO:0007669"/>
    <property type="project" value="UniProtKB-EC"/>
</dbReference>
<dbReference type="Pfam" id="PF01915">
    <property type="entry name" value="Glyco_hydro_3_C"/>
    <property type="match status" value="1"/>
</dbReference>
<dbReference type="SUPFAM" id="SSF51445">
    <property type="entry name" value="(Trans)glycosidases"/>
    <property type="match status" value="1"/>
</dbReference>
<evidence type="ECO:0000256" key="4">
    <source>
        <dbReference type="ARBA" id="ARBA00012744"/>
    </source>
</evidence>
<feature type="domain" description="Glycoside hydrolase family 3 N-terminal" evidence="11">
    <location>
        <begin position="111"/>
        <end position="235"/>
    </location>
</feature>
<evidence type="ECO:0000256" key="7">
    <source>
        <dbReference type="ARBA" id="ARBA00023277"/>
    </source>
</evidence>
<dbReference type="InterPro" id="IPR036962">
    <property type="entry name" value="Glyco_hydro_3_N_sf"/>
</dbReference>
<evidence type="ECO:0000256" key="1">
    <source>
        <dbReference type="ARBA" id="ARBA00000448"/>
    </source>
</evidence>
<feature type="domain" description="Glycoside hydrolase family 3 C-terminal" evidence="12">
    <location>
        <begin position="366"/>
        <end position="503"/>
    </location>
</feature>
<keyword evidence="9 10" id="KW-0624">Polysaccharide degradation</keyword>
<dbReference type="Pfam" id="PF00933">
    <property type="entry name" value="Glyco_hydro_3"/>
    <property type="match status" value="1"/>
</dbReference>
<accession>A0AAD7H848</accession>
<keyword evidence="14" id="KW-1185">Reference proteome</keyword>
<evidence type="ECO:0000256" key="3">
    <source>
        <dbReference type="ARBA" id="ARBA00005336"/>
    </source>
</evidence>
<evidence type="ECO:0000256" key="8">
    <source>
        <dbReference type="ARBA" id="ARBA00023295"/>
    </source>
</evidence>
<dbReference type="Gene3D" id="3.20.20.300">
    <property type="entry name" value="Glycoside hydrolase, family 3, N-terminal domain"/>
    <property type="match status" value="1"/>
</dbReference>
<comment type="caution">
    <text evidence="13">The sequence shown here is derived from an EMBL/GenBank/DDBJ whole genome shotgun (WGS) entry which is preliminary data.</text>
</comment>
<keyword evidence="5 10" id="KW-0378">Hydrolase</keyword>
<dbReference type="InterPro" id="IPR002772">
    <property type="entry name" value="Glyco_hydro_3_C"/>
</dbReference>